<accession>A0A916KM92</accession>
<dbReference type="Proteomes" id="UP000000433">
    <property type="component" value="Chromosome"/>
</dbReference>
<dbReference type="KEGG" id="deh:cbdbA699"/>
<sequence length="376" mass="39200">MKKGTQTALIVGGVALGAYVLMPKETKTQLIDGLTGGASGQEYAWSGLVEGLFKTIDGLTAPITNIITGNGDNKGGSDVSLEEWQSALREAFGVQNPIDNILPNWTDNLTNPASYMAAGGQYARVAGAQLGAELLIGKSARLFPIPARNEAHAVGKVTSSVIENFSNKAGLRVETTLAKRLGISTAETAIKAGASATIKTGGRVMQTTAGTFLRKSIPGLTKGLTKAGIKGAIPKIAGKAVSRFIPGVGWVLLGGDIAADFLRVLGLDMPEWLGISSIAGAFTGDNPLEAWISKGSGKVSAAEMTVTQRYNMGTTGQTVTQRYNAPYLLPGSKDEYASAPTGWGHEVTLDYVPPPPGQMVFIDAKPTGHGHEVFTV</sequence>
<dbReference type="RefSeq" id="WP_011309213.1">
    <property type="nucleotide sequence ID" value="NC_007356.1"/>
</dbReference>
<reference evidence="1 2" key="1">
    <citation type="journal article" date="2005" name="Nat. Biotechnol.">
        <title>Genome sequence of the chlorinated compound-respiring bacterium Dehalococcoides species strain CBDB1.</title>
        <authorList>
            <person name="Kube M."/>
            <person name="Beck A."/>
            <person name="Zinder S.H."/>
            <person name="Kuhl H."/>
            <person name="Reinhardt R."/>
            <person name="Adrian L."/>
        </authorList>
    </citation>
    <scope>NUCLEOTIDE SEQUENCE [LARGE SCALE GENOMIC DNA]</scope>
    <source>
        <strain evidence="1 2">CBDB1</strain>
    </source>
</reference>
<dbReference type="EMBL" id="AJ965256">
    <property type="protein sequence ID" value="CAI82862.1"/>
    <property type="molecule type" value="Genomic_DNA"/>
</dbReference>
<organism evidence="1 2">
    <name type="scientific">Dehalococcoides mccartyi (strain CBDB1)</name>
    <dbReference type="NCBI Taxonomy" id="255470"/>
    <lineage>
        <taxon>Bacteria</taxon>
        <taxon>Bacillati</taxon>
        <taxon>Chloroflexota</taxon>
        <taxon>Dehalococcoidia</taxon>
        <taxon>Dehalococcoidales</taxon>
        <taxon>Dehalococcoidaceae</taxon>
        <taxon>Dehalococcoides</taxon>
    </lineage>
</organism>
<proteinExistence type="predicted"/>
<protein>
    <submittedName>
        <fullName evidence="1">Uncharacterized protein</fullName>
    </submittedName>
</protein>
<dbReference type="AlphaFoldDB" id="A0A916KM92"/>
<keyword evidence="2" id="KW-1185">Reference proteome</keyword>
<evidence type="ECO:0000313" key="2">
    <source>
        <dbReference type="Proteomes" id="UP000000433"/>
    </source>
</evidence>
<name>A0A916KM92_DEHMC</name>
<evidence type="ECO:0000313" key="1">
    <source>
        <dbReference type="EMBL" id="CAI82862.1"/>
    </source>
</evidence>
<gene>
    <name evidence="1" type="ordered locus">cbdbA699</name>
</gene>